<evidence type="ECO:0000256" key="1">
    <source>
        <dbReference type="ARBA" id="ARBA00009085"/>
    </source>
</evidence>
<protein>
    <recommendedName>
        <fullName evidence="2">USP domain-containing protein</fullName>
    </recommendedName>
</protein>
<dbReference type="KEGG" id="vcn:VOLCADRAFT_67026"/>
<dbReference type="InterPro" id="IPR038765">
    <property type="entry name" value="Papain-like_cys_pep_sf"/>
</dbReference>
<dbReference type="GeneID" id="9619598"/>
<evidence type="ECO:0000259" key="2">
    <source>
        <dbReference type="PROSITE" id="PS50235"/>
    </source>
</evidence>
<comment type="similarity">
    <text evidence="1">Belongs to the peptidase C19 family.</text>
</comment>
<dbReference type="Gene3D" id="3.90.70.10">
    <property type="entry name" value="Cysteine proteinases"/>
    <property type="match status" value="1"/>
</dbReference>
<dbReference type="GO" id="GO:0016579">
    <property type="term" value="P:protein deubiquitination"/>
    <property type="evidence" value="ECO:0007669"/>
    <property type="project" value="InterPro"/>
</dbReference>
<dbReference type="InterPro" id="IPR001394">
    <property type="entry name" value="Peptidase_C19_UCH"/>
</dbReference>
<dbReference type="RefSeq" id="XP_002956544.1">
    <property type="nucleotide sequence ID" value="XM_002956498.1"/>
</dbReference>
<dbReference type="STRING" id="3068.D8UD04"/>
<dbReference type="PANTHER" id="PTHR24006:SF937">
    <property type="entry name" value="UBIQUITIN CARBOXYL-TERMINAL HYDROLASE"/>
    <property type="match status" value="1"/>
</dbReference>
<keyword evidence="4" id="KW-1185">Reference proteome</keyword>
<dbReference type="GO" id="GO:0004843">
    <property type="term" value="F:cysteine-type deubiquitinase activity"/>
    <property type="evidence" value="ECO:0007669"/>
    <property type="project" value="InterPro"/>
</dbReference>
<name>D8UD04_VOLCA</name>
<proteinExistence type="inferred from homology"/>
<organism evidence="4">
    <name type="scientific">Volvox carteri f. nagariensis</name>
    <dbReference type="NCBI Taxonomy" id="3068"/>
    <lineage>
        <taxon>Eukaryota</taxon>
        <taxon>Viridiplantae</taxon>
        <taxon>Chlorophyta</taxon>
        <taxon>core chlorophytes</taxon>
        <taxon>Chlorophyceae</taxon>
        <taxon>CS clade</taxon>
        <taxon>Chlamydomonadales</taxon>
        <taxon>Volvocaceae</taxon>
        <taxon>Volvox</taxon>
    </lineage>
</organism>
<dbReference type="AlphaFoldDB" id="D8UD04"/>
<dbReference type="InterPro" id="IPR018200">
    <property type="entry name" value="USP_CS"/>
</dbReference>
<sequence>MSWRPQVFIHSPLMRNYFLGQGHSQSACLRHGKSPGVPCLSCELDAVFAAAYSGDRAPLSPTDFLYSWWTFADSLAGYRQQDAHEFYLSALSGLAGVQPNTGVGSCRGRGLVPLVDAVFGGVLRSDVTCSVCGHTSTAYDPFLDISLDMVQGHGAGFGAANPSVPRCAQGAVGHATLQGCLRHFVTPERLSAGEAWVCSACKQQQPAVKQLSIRRLPPVLALHVKREEELWPPFRPCPVQTKLHFPLSLDLAPYTTPAILRERCGFQRFPCEPALGDLGGLNDTVSCRYRLFAVISHKGDLSGGHYVVFVRPGGAAGGSWYQCDDAWVTAVSVEDVTACQAYMLFYSDEAS</sequence>
<dbReference type="InParanoid" id="D8UD04"/>
<dbReference type="PROSITE" id="PS50235">
    <property type="entry name" value="USP_3"/>
    <property type="match status" value="1"/>
</dbReference>
<accession>D8UD04</accession>
<dbReference type="eggNOG" id="KOG1867">
    <property type="taxonomic scope" value="Eukaryota"/>
</dbReference>
<dbReference type="GO" id="GO:0005829">
    <property type="term" value="C:cytosol"/>
    <property type="evidence" value="ECO:0007669"/>
    <property type="project" value="TreeGrafter"/>
</dbReference>
<dbReference type="EMBL" id="GL378382">
    <property type="protein sequence ID" value="EFJ42481.1"/>
    <property type="molecule type" value="Genomic_DNA"/>
</dbReference>
<dbReference type="PROSITE" id="PS00973">
    <property type="entry name" value="USP_2"/>
    <property type="match status" value="1"/>
</dbReference>
<dbReference type="SUPFAM" id="SSF54001">
    <property type="entry name" value="Cysteine proteinases"/>
    <property type="match status" value="1"/>
</dbReference>
<dbReference type="GO" id="GO:0005634">
    <property type="term" value="C:nucleus"/>
    <property type="evidence" value="ECO:0007669"/>
    <property type="project" value="TreeGrafter"/>
</dbReference>
<evidence type="ECO:0000313" key="3">
    <source>
        <dbReference type="EMBL" id="EFJ42481.1"/>
    </source>
</evidence>
<dbReference type="InterPro" id="IPR028889">
    <property type="entry name" value="USP"/>
</dbReference>
<dbReference type="FunCoup" id="D8UD04">
    <property type="interactions" value="1258"/>
</dbReference>
<dbReference type="OrthoDB" id="47475at2759"/>
<reference evidence="3 4" key="1">
    <citation type="journal article" date="2010" name="Science">
        <title>Genomic analysis of organismal complexity in the multicellular green alga Volvox carteri.</title>
        <authorList>
            <person name="Prochnik S.E."/>
            <person name="Umen J."/>
            <person name="Nedelcu A.M."/>
            <person name="Hallmann A."/>
            <person name="Miller S.M."/>
            <person name="Nishii I."/>
            <person name="Ferris P."/>
            <person name="Kuo A."/>
            <person name="Mitros T."/>
            <person name="Fritz-Laylin L.K."/>
            <person name="Hellsten U."/>
            <person name="Chapman J."/>
            <person name="Simakov O."/>
            <person name="Rensing S.A."/>
            <person name="Terry A."/>
            <person name="Pangilinan J."/>
            <person name="Kapitonov V."/>
            <person name="Jurka J."/>
            <person name="Salamov A."/>
            <person name="Shapiro H."/>
            <person name="Schmutz J."/>
            <person name="Grimwood J."/>
            <person name="Lindquist E."/>
            <person name="Lucas S."/>
            <person name="Grigoriev I.V."/>
            <person name="Schmitt R."/>
            <person name="Kirk D."/>
            <person name="Rokhsar D.S."/>
        </authorList>
    </citation>
    <scope>NUCLEOTIDE SEQUENCE [LARGE SCALE GENOMIC DNA]</scope>
    <source>
        <strain evidence="4">f. Nagariensis / Eve</strain>
    </source>
</reference>
<evidence type="ECO:0000313" key="4">
    <source>
        <dbReference type="Proteomes" id="UP000001058"/>
    </source>
</evidence>
<dbReference type="Proteomes" id="UP000001058">
    <property type="component" value="Unassembled WGS sequence"/>
</dbReference>
<gene>
    <name evidence="3" type="ORF">VOLCADRAFT_67026</name>
</gene>
<dbReference type="PANTHER" id="PTHR24006">
    <property type="entry name" value="UBIQUITIN CARBOXYL-TERMINAL HYDROLASE"/>
    <property type="match status" value="1"/>
</dbReference>
<feature type="domain" description="USP" evidence="2">
    <location>
        <begin position="1"/>
        <end position="349"/>
    </location>
</feature>
<dbReference type="InterPro" id="IPR050164">
    <property type="entry name" value="Peptidase_C19"/>
</dbReference>
<dbReference type="Pfam" id="PF00443">
    <property type="entry name" value="UCH"/>
    <property type="match status" value="1"/>
</dbReference>